<gene>
    <name evidence="1" type="ORF">WKI58_08520</name>
</gene>
<accession>A0ACC6QDX3</accession>
<organism evidence="1 2">
    <name type="scientific">Streptomyces pratisoli</name>
    <dbReference type="NCBI Taxonomy" id="3139917"/>
    <lineage>
        <taxon>Bacteria</taxon>
        <taxon>Bacillati</taxon>
        <taxon>Actinomycetota</taxon>
        <taxon>Actinomycetes</taxon>
        <taxon>Kitasatosporales</taxon>
        <taxon>Streptomycetaceae</taxon>
        <taxon>Streptomyces</taxon>
    </lineage>
</organism>
<proteinExistence type="predicted"/>
<keyword evidence="2" id="KW-1185">Reference proteome</keyword>
<dbReference type="Proteomes" id="UP001375539">
    <property type="component" value="Unassembled WGS sequence"/>
</dbReference>
<sequence length="518" mass="54815">MSTKDTEDLGPATAPAPVRDPDRGADLTEELFEGLYGGDDDAVVRALRAGAPAESADEDGQTALYVAASQDRPGMVRLLLAKGADPDRASGADGAELPLCGAASWGRTEVLRALLAAGARPDLEEETGVRALTWACRQGRAEAVELLLAAGADPDLPGPGEEPPLVTAARRGSTSCVRALLRHGARARADALTEARRRLGVDPEAELRRTLSERHSETDGHGYETVARRVEEDGGETVIVELIHTGGLVSGIEQQTGHAAIATILEEELDLRPPAETLAERALRRGDPDLDDWTEAVGVLQRRGDEDTFRAAAGWCGTEDPLRQTFAADVLAGLSGAGTWARAVPLLRELAREATQPEVIRAAVAALGQQADPAGVTEILRHAGHADPEVRFGVAVALHGLLPGDHTEGIGVVLGLTRDADDGVRDWATTVLADVDADTPAIRDALAARLDDDVPDIEAEAARGLAMRQDARAVDALARILENADPDGYAYSTADQAVDHIEDEQTRRRLEATVPRSR</sequence>
<reference evidence="1" key="1">
    <citation type="submission" date="2024-03" db="EMBL/GenBank/DDBJ databases">
        <title>Novel Streptomyces species of biotechnological and ecological value are a feature of Machair soil.</title>
        <authorList>
            <person name="Prole J.R."/>
            <person name="Goodfellow M."/>
            <person name="Allenby N."/>
            <person name="Ward A.C."/>
        </authorList>
    </citation>
    <scope>NUCLEOTIDE SEQUENCE</scope>
    <source>
        <strain evidence="1">MS1.AVA.4</strain>
    </source>
</reference>
<evidence type="ECO:0000313" key="2">
    <source>
        <dbReference type="Proteomes" id="UP001375539"/>
    </source>
</evidence>
<dbReference type="EMBL" id="JBBKAI010000002">
    <property type="protein sequence ID" value="MEJ8656569.1"/>
    <property type="molecule type" value="Genomic_DNA"/>
</dbReference>
<evidence type="ECO:0000313" key="1">
    <source>
        <dbReference type="EMBL" id="MEJ8656569.1"/>
    </source>
</evidence>
<protein>
    <submittedName>
        <fullName evidence="1">Ankyrin repeat domain-containing protein</fullName>
    </submittedName>
</protein>
<name>A0ACC6QDX3_9ACTN</name>
<comment type="caution">
    <text evidence="1">The sequence shown here is derived from an EMBL/GenBank/DDBJ whole genome shotgun (WGS) entry which is preliminary data.</text>
</comment>